<organism evidence="9">
    <name type="scientific">Acidithiobacillus ferrianus</name>
    <dbReference type="NCBI Taxonomy" id="2678518"/>
    <lineage>
        <taxon>Bacteria</taxon>
        <taxon>Pseudomonadati</taxon>
        <taxon>Pseudomonadota</taxon>
        <taxon>Acidithiobacillia</taxon>
        <taxon>Acidithiobacillales</taxon>
        <taxon>Acidithiobacillaceae</taxon>
        <taxon>Acidithiobacillus</taxon>
    </lineage>
</organism>
<comment type="catalytic activity">
    <reaction evidence="8">
        <text>L-tyrosyl-[protein] + ATP = O-(5'-adenylyl)-L-tyrosyl-[protein] + diphosphate</text>
        <dbReference type="Rhea" id="RHEA:54288"/>
        <dbReference type="Rhea" id="RHEA-COMP:10136"/>
        <dbReference type="Rhea" id="RHEA-COMP:13846"/>
        <dbReference type="ChEBI" id="CHEBI:30616"/>
        <dbReference type="ChEBI" id="CHEBI:33019"/>
        <dbReference type="ChEBI" id="CHEBI:46858"/>
        <dbReference type="ChEBI" id="CHEBI:83624"/>
        <dbReference type="EC" id="2.7.7.108"/>
    </reaction>
</comment>
<feature type="binding site" evidence="8">
    <location>
        <position position="114"/>
    </location>
    <ligand>
        <name>ATP</name>
        <dbReference type="ChEBI" id="CHEBI:30616"/>
    </ligand>
</feature>
<feature type="binding site" evidence="8">
    <location>
        <position position="263"/>
    </location>
    <ligand>
        <name>Mg(2+)</name>
        <dbReference type="ChEBI" id="CHEBI:18420"/>
    </ligand>
</feature>
<evidence type="ECO:0000256" key="6">
    <source>
        <dbReference type="ARBA" id="ARBA00022840"/>
    </source>
</evidence>
<protein>
    <recommendedName>
        <fullName evidence="8">Protein nucleotidyltransferase YdiU</fullName>
        <ecNumber evidence="8">2.7.7.-</ecNumber>
    </recommendedName>
    <alternativeName>
        <fullName evidence="8">Protein adenylyltransferase YdiU</fullName>
        <ecNumber evidence="8">2.7.7.108</ecNumber>
    </alternativeName>
    <alternativeName>
        <fullName evidence="8">Protein uridylyltransferase YdiU</fullName>
        <ecNumber evidence="8">2.7.7.-</ecNumber>
    </alternativeName>
</protein>
<dbReference type="AlphaFoldDB" id="A0A845U8P3"/>
<evidence type="ECO:0000256" key="7">
    <source>
        <dbReference type="ARBA" id="ARBA00022842"/>
    </source>
</evidence>
<feature type="binding site" evidence="8">
    <location>
        <position position="263"/>
    </location>
    <ligand>
        <name>ATP</name>
        <dbReference type="ChEBI" id="CHEBI:30616"/>
    </ligand>
</feature>
<keyword evidence="4 8" id="KW-0479">Metal-binding</keyword>
<dbReference type="PANTHER" id="PTHR32057">
    <property type="entry name" value="PROTEIN ADENYLYLTRANSFERASE SELO, MITOCHONDRIAL"/>
    <property type="match status" value="1"/>
</dbReference>
<comment type="catalytic activity">
    <reaction evidence="8">
        <text>L-seryl-[protein] + UTP = O-(5'-uridylyl)-L-seryl-[protein] + diphosphate</text>
        <dbReference type="Rhea" id="RHEA:64604"/>
        <dbReference type="Rhea" id="RHEA-COMP:9863"/>
        <dbReference type="Rhea" id="RHEA-COMP:16635"/>
        <dbReference type="ChEBI" id="CHEBI:29999"/>
        <dbReference type="ChEBI" id="CHEBI:33019"/>
        <dbReference type="ChEBI" id="CHEBI:46398"/>
        <dbReference type="ChEBI" id="CHEBI:156051"/>
    </reaction>
</comment>
<feature type="binding site" evidence="8">
    <location>
        <position position="184"/>
    </location>
    <ligand>
        <name>ATP</name>
        <dbReference type="ChEBI" id="CHEBI:30616"/>
    </ligand>
</feature>
<reference evidence="9" key="1">
    <citation type="submission" date="2019-11" db="EMBL/GenBank/DDBJ databases">
        <title>Acidithiobacillus ferrianus sp. nov.: a facultatively anaerobic and extremely acidophilic chemolithoautotroph.</title>
        <authorList>
            <person name="Norris P.R."/>
            <person name="Falagan C."/>
            <person name="Moya-Beltran A."/>
            <person name="Castro M."/>
            <person name="Quatrini R."/>
            <person name="Johnson D.B."/>
        </authorList>
    </citation>
    <scope>NUCLEOTIDE SEQUENCE [LARGE SCALE GENOMIC DNA]</scope>
    <source>
        <strain evidence="9">MG</strain>
    </source>
</reference>
<evidence type="ECO:0000256" key="5">
    <source>
        <dbReference type="ARBA" id="ARBA00022741"/>
    </source>
</evidence>
<feature type="binding site" evidence="8">
    <location>
        <position position="127"/>
    </location>
    <ligand>
        <name>ATP</name>
        <dbReference type="ChEBI" id="CHEBI:30616"/>
    </ligand>
</feature>
<dbReference type="NCBIfam" id="NF000658">
    <property type="entry name" value="PRK00029.1"/>
    <property type="match status" value="1"/>
</dbReference>
<comment type="function">
    <text evidence="8">Nucleotidyltransferase involved in the post-translational modification of proteins. It can catalyze the addition of adenosine monophosphate (AMP) or uridine monophosphate (UMP) to a protein, resulting in modifications known as AMPylation and UMPylation.</text>
</comment>
<sequence>MGKATLLLPFDNTYAHDLEGFYAPWRPATVPAPRLLLFNQALAEELGLDSAALDTDLGARIFSGNQIPEEAHPLAQVYAGHQFGQFSPQLGDGRALLLGEMIDRHGRRRDMQLKGSGRTPFSRGGDGKAALGPVLREYVIGEAMHALGIPTTRALAAVATGEIIHRETPLPGAILTRIAASHIRIGTFQYFAARNENAKIKQLADYTIARHYPALENTGNPYLDLFAAVSAAQAALIARWMLVGFIHGVMNTDNMSIAGETIDYGPCAFMDAYDPDTVFSSIDVQGRYAYARQPQIAQWNLTRFAETLIGLVSPDPEEAVRLLTEQVNAFPKLYAHHWLKGMRAKIGLSTVEEDDLALVQTLLSAMEDQRADYTLVFRHLSAALRGDAAQVRAHFADPTRFDLWLPQWKARLARESITAELCAEAMDRVNPIYIPRNHKVEEALTAATNAQDFAPFKTLLDVLAQPFEERPEWADHAQPAPESFGPFKTFCGT</sequence>
<feature type="binding site" evidence="8">
    <location>
        <position position="126"/>
    </location>
    <ligand>
        <name>ATP</name>
        <dbReference type="ChEBI" id="CHEBI:30616"/>
    </ligand>
</feature>
<dbReference type="GO" id="GO:0000287">
    <property type="term" value="F:magnesium ion binding"/>
    <property type="evidence" value="ECO:0007669"/>
    <property type="project" value="UniProtKB-UniRule"/>
</dbReference>
<accession>A0A845U8P3</accession>
<evidence type="ECO:0000256" key="4">
    <source>
        <dbReference type="ARBA" id="ARBA00022723"/>
    </source>
</evidence>
<comment type="catalytic activity">
    <reaction evidence="8">
        <text>L-histidyl-[protein] + UTP = N(tele)-(5'-uridylyl)-L-histidyl-[protein] + diphosphate</text>
        <dbReference type="Rhea" id="RHEA:83891"/>
        <dbReference type="Rhea" id="RHEA-COMP:9745"/>
        <dbReference type="Rhea" id="RHEA-COMP:20239"/>
        <dbReference type="ChEBI" id="CHEBI:29979"/>
        <dbReference type="ChEBI" id="CHEBI:33019"/>
        <dbReference type="ChEBI" id="CHEBI:46398"/>
        <dbReference type="ChEBI" id="CHEBI:233474"/>
    </reaction>
</comment>
<dbReference type="EMBL" id="WNJL01000023">
    <property type="protein sequence ID" value="NDU42231.1"/>
    <property type="molecule type" value="Genomic_DNA"/>
</dbReference>
<evidence type="ECO:0000256" key="3">
    <source>
        <dbReference type="ARBA" id="ARBA00022695"/>
    </source>
</evidence>
<evidence type="ECO:0000256" key="1">
    <source>
        <dbReference type="ARBA" id="ARBA00009747"/>
    </source>
</evidence>
<dbReference type="GO" id="GO:0030145">
    <property type="term" value="F:manganese ion binding"/>
    <property type="evidence" value="ECO:0007669"/>
    <property type="project" value="UniProtKB-UniRule"/>
</dbReference>
<dbReference type="InterPro" id="IPR003846">
    <property type="entry name" value="SelO"/>
</dbReference>
<feature type="binding site" evidence="8">
    <location>
        <position position="177"/>
    </location>
    <ligand>
        <name>ATP</name>
        <dbReference type="ChEBI" id="CHEBI:30616"/>
    </ligand>
</feature>
<comment type="caution">
    <text evidence="9">The sequence shown here is derived from an EMBL/GenBank/DDBJ whole genome shotgun (WGS) entry which is preliminary data.</text>
</comment>
<dbReference type="GO" id="GO:0005524">
    <property type="term" value="F:ATP binding"/>
    <property type="evidence" value="ECO:0007669"/>
    <property type="project" value="UniProtKB-UniRule"/>
</dbReference>
<feature type="binding site" evidence="8">
    <location>
        <position position="254"/>
    </location>
    <ligand>
        <name>Mg(2+)</name>
        <dbReference type="ChEBI" id="CHEBI:18420"/>
    </ligand>
</feature>
<keyword evidence="7 8" id="KW-0460">Magnesium</keyword>
<dbReference type="RefSeq" id="WP_163097466.1">
    <property type="nucleotide sequence ID" value="NZ_CP127523.1"/>
</dbReference>
<dbReference type="PANTHER" id="PTHR32057:SF14">
    <property type="entry name" value="PROTEIN ADENYLYLTRANSFERASE SELO, MITOCHONDRIAL"/>
    <property type="match status" value="1"/>
</dbReference>
<comment type="catalytic activity">
    <reaction evidence="8">
        <text>L-threonyl-[protein] + ATP = 3-O-(5'-adenylyl)-L-threonyl-[protein] + diphosphate</text>
        <dbReference type="Rhea" id="RHEA:54292"/>
        <dbReference type="Rhea" id="RHEA-COMP:11060"/>
        <dbReference type="Rhea" id="RHEA-COMP:13847"/>
        <dbReference type="ChEBI" id="CHEBI:30013"/>
        <dbReference type="ChEBI" id="CHEBI:30616"/>
        <dbReference type="ChEBI" id="CHEBI:33019"/>
        <dbReference type="ChEBI" id="CHEBI:138113"/>
        <dbReference type="EC" id="2.7.7.108"/>
    </reaction>
</comment>
<comment type="similarity">
    <text evidence="1 8">Belongs to the SELO family.</text>
</comment>
<name>A0A845U8P3_9PROT</name>
<feature type="binding site" evidence="8">
    <location>
        <position position="94"/>
    </location>
    <ligand>
        <name>ATP</name>
        <dbReference type="ChEBI" id="CHEBI:30616"/>
    </ligand>
</feature>
<keyword evidence="3 8" id="KW-0548">Nucleotidyltransferase</keyword>
<proteinExistence type="inferred from homology"/>
<dbReference type="EC" id="2.7.7.108" evidence="8"/>
<keyword evidence="5 8" id="KW-0547">Nucleotide-binding</keyword>
<comment type="catalytic activity">
    <reaction evidence="8">
        <text>L-tyrosyl-[protein] + UTP = O-(5'-uridylyl)-L-tyrosyl-[protein] + diphosphate</text>
        <dbReference type="Rhea" id="RHEA:83887"/>
        <dbReference type="Rhea" id="RHEA-COMP:10136"/>
        <dbReference type="Rhea" id="RHEA-COMP:20238"/>
        <dbReference type="ChEBI" id="CHEBI:33019"/>
        <dbReference type="ChEBI" id="CHEBI:46398"/>
        <dbReference type="ChEBI" id="CHEBI:46858"/>
        <dbReference type="ChEBI" id="CHEBI:90602"/>
    </reaction>
</comment>
<feature type="binding site" evidence="8">
    <location>
        <position position="93"/>
    </location>
    <ligand>
        <name>ATP</name>
        <dbReference type="ChEBI" id="CHEBI:30616"/>
    </ligand>
</feature>
<dbReference type="EC" id="2.7.7.-" evidence="8"/>
<evidence type="ECO:0000313" key="9">
    <source>
        <dbReference type="EMBL" id="NDU42231.1"/>
    </source>
</evidence>
<evidence type="ECO:0000256" key="8">
    <source>
        <dbReference type="HAMAP-Rule" id="MF_00692"/>
    </source>
</evidence>
<keyword evidence="2 8" id="KW-0808">Transferase</keyword>
<dbReference type="GO" id="GO:0070733">
    <property type="term" value="F:AMPylase activity"/>
    <property type="evidence" value="ECO:0007669"/>
    <property type="project" value="UniProtKB-EC"/>
</dbReference>
<feature type="binding site" evidence="8">
    <location>
        <position position="91"/>
    </location>
    <ligand>
        <name>ATP</name>
        <dbReference type="ChEBI" id="CHEBI:30616"/>
    </ligand>
</feature>
<feature type="active site" description="Proton acceptor" evidence="8">
    <location>
        <position position="253"/>
    </location>
</feature>
<comment type="cofactor">
    <cofactor evidence="8">
        <name>Mg(2+)</name>
        <dbReference type="ChEBI" id="CHEBI:18420"/>
    </cofactor>
    <cofactor evidence="8">
        <name>Mn(2+)</name>
        <dbReference type="ChEBI" id="CHEBI:29035"/>
    </cofactor>
</comment>
<dbReference type="Pfam" id="PF02696">
    <property type="entry name" value="SelO"/>
    <property type="match status" value="1"/>
</dbReference>
<gene>
    <name evidence="8" type="primary">ydiU</name>
    <name evidence="8" type="synonym">selO</name>
    <name evidence="9" type="ORF">GL267_06100</name>
</gene>
<keyword evidence="6 8" id="KW-0067">ATP-binding</keyword>
<keyword evidence="8" id="KW-0464">Manganese</keyword>
<evidence type="ECO:0000256" key="2">
    <source>
        <dbReference type="ARBA" id="ARBA00022679"/>
    </source>
</evidence>
<dbReference type="HAMAP" id="MF_00692">
    <property type="entry name" value="SelO"/>
    <property type="match status" value="1"/>
</dbReference>
<comment type="catalytic activity">
    <reaction evidence="8">
        <text>L-seryl-[protein] + ATP = 3-O-(5'-adenylyl)-L-seryl-[protein] + diphosphate</text>
        <dbReference type="Rhea" id="RHEA:58120"/>
        <dbReference type="Rhea" id="RHEA-COMP:9863"/>
        <dbReference type="Rhea" id="RHEA-COMP:15073"/>
        <dbReference type="ChEBI" id="CHEBI:29999"/>
        <dbReference type="ChEBI" id="CHEBI:30616"/>
        <dbReference type="ChEBI" id="CHEBI:33019"/>
        <dbReference type="ChEBI" id="CHEBI:142516"/>
        <dbReference type="EC" id="2.7.7.108"/>
    </reaction>
</comment>